<dbReference type="SUPFAM" id="SSF50630">
    <property type="entry name" value="Acid proteases"/>
    <property type="match status" value="1"/>
</dbReference>
<dbReference type="GO" id="GO:0006508">
    <property type="term" value="P:proteolysis"/>
    <property type="evidence" value="ECO:0007669"/>
    <property type="project" value="InterPro"/>
</dbReference>
<dbReference type="Gene3D" id="2.40.70.10">
    <property type="entry name" value="Acid Proteases"/>
    <property type="match status" value="1"/>
</dbReference>
<evidence type="ECO:0000259" key="3">
    <source>
        <dbReference type="PROSITE" id="PS50175"/>
    </source>
</evidence>
<dbReference type="OrthoDB" id="19335at10239"/>
<name>D1MNA0_9DELA</name>
<keyword evidence="1" id="KW-0378">Hydrolase</keyword>
<dbReference type="GeneID" id="13230764"/>
<dbReference type="InterPro" id="IPR018061">
    <property type="entry name" value="Retropepsins"/>
</dbReference>
<dbReference type="Pfam" id="PF00077">
    <property type="entry name" value="RVP"/>
    <property type="match status" value="1"/>
</dbReference>
<sequence>RPSGQRPKKLHRGGGLASPQTVLPFIPLSQQKQPVLHVRVSFPGTPPVSIQALLDTGADVTVLPARLCPPDLKLQDTTVLGASGPSTDKFKVLPCFTYVHLPFRGRPVTLPSCLIDINNQWAILGRDVLQQCQSSLYLADQPSRVLPIQTPSVIGLEHLPPPPEVPQFPLNQSASRP</sequence>
<evidence type="ECO:0000313" key="4">
    <source>
        <dbReference type="EMBL" id="ABW89482.1"/>
    </source>
</evidence>
<dbReference type="RefSeq" id="YP_002308473.1">
    <property type="nucleotide sequence ID" value="NC_011546.1"/>
</dbReference>
<evidence type="ECO:0000313" key="5">
    <source>
        <dbReference type="Proteomes" id="UP000115666"/>
    </source>
</evidence>
<dbReference type="InterPro" id="IPR001969">
    <property type="entry name" value="Aspartic_peptidase_AS"/>
</dbReference>
<proteinExistence type="predicted"/>
<evidence type="ECO:0000256" key="1">
    <source>
        <dbReference type="ARBA" id="ARBA00022801"/>
    </source>
</evidence>
<reference evidence="4 5" key="1">
    <citation type="journal article" date="2009" name="Retrovirology">
        <title>Genetic characterization of the complete genome of a highly divergent simian T-lymphotropic virus (STLV) type 3 from a wild Cercopithecus mona monkey.</title>
        <authorList>
            <person name="Sintasath D.M."/>
            <person name="Wolfe N.D."/>
            <person name="Zheng H.Q."/>
            <person name="LeBreton M."/>
            <person name="Peeters M."/>
            <person name="Tamoufe U."/>
            <person name="Djoko C.F."/>
            <person name="Diffo J.L."/>
            <person name="Mpoudi-Ngole E."/>
            <person name="Heneine W."/>
            <person name="Switzer W.M."/>
        </authorList>
    </citation>
    <scope>NUCLEOTIDE SEQUENCE [LARGE SCALE GENOMIC DNA]</scope>
    <source>
        <strain evidence="4">Cmo8699AB</strain>
    </source>
</reference>
<dbReference type="PROSITE" id="PS50175">
    <property type="entry name" value="ASP_PROT_RETROV"/>
    <property type="match status" value="1"/>
</dbReference>
<dbReference type="PROSITE" id="PS00141">
    <property type="entry name" value="ASP_PROTEASE"/>
    <property type="match status" value="1"/>
</dbReference>
<dbReference type="InterPro" id="IPR001995">
    <property type="entry name" value="Peptidase_A2_cat"/>
</dbReference>
<dbReference type="EMBL" id="EU231644">
    <property type="protein sequence ID" value="ABW89482.1"/>
    <property type="molecule type" value="Genomic_DNA"/>
</dbReference>
<feature type="domain" description="Peptidase A2" evidence="3">
    <location>
        <begin position="50"/>
        <end position="128"/>
    </location>
</feature>
<dbReference type="InterPro" id="IPR021109">
    <property type="entry name" value="Peptidase_aspartic_dom_sf"/>
</dbReference>
<evidence type="ECO:0000256" key="2">
    <source>
        <dbReference type="SAM" id="MobiDB-lite"/>
    </source>
</evidence>
<accession>D1MNA0</accession>
<feature type="non-terminal residue" evidence="4">
    <location>
        <position position="1"/>
    </location>
</feature>
<protein>
    <submittedName>
        <fullName evidence="4">Pro protein</fullName>
    </submittedName>
</protein>
<dbReference type="KEGG" id="vg:13230764"/>
<dbReference type="GO" id="GO:0004190">
    <property type="term" value="F:aspartic-type endopeptidase activity"/>
    <property type="evidence" value="ECO:0007669"/>
    <property type="project" value="InterPro"/>
</dbReference>
<dbReference type="Proteomes" id="UP000115666">
    <property type="component" value="Segment"/>
</dbReference>
<feature type="region of interest" description="Disordered" evidence="2">
    <location>
        <begin position="158"/>
        <end position="177"/>
    </location>
</feature>
<organism evidence="4 5">
    <name type="scientific">Simian T-cell lymphotropic virus 6</name>
    <dbReference type="NCBI Taxonomy" id="481147"/>
    <lineage>
        <taxon>Viruses</taxon>
        <taxon>Riboviria</taxon>
        <taxon>Pararnavirae</taxon>
        <taxon>Artverviricota</taxon>
        <taxon>Revtraviricetes</taxon>
        <taxon>Ortervirales</taxon>
        <taxon>Retroviridae</taxon>
        <taxon>Orthoretrovirinae</taxon>
        <taxon>Deltaretrovirus</taxon>
        <taxon>Deltaretrovirus priTlym3</taxon>
        <taxon>Primate T-lymphotropic virus 3</taxon>
    </lineage>
</organism>